<reference evidence="2 3" key="1">
    <citation type="submission" date="2023-03" db="EMBL/GenBank/DDBJ databases">
        <title>Muricauda XX sp. nov. and Muricauda XXX sp. nov., two novel species isolated from Okinawa Trough.</title>
        <authorList>
            <person name="Cao W."/>
            <person name="Deng X."/>
        </authorList>
    </citation>
    <scope>NUCLEOTIDE SEQUENCE [LARGE SCALE GENOMIC DNA]</scope>
    <source>
        <strain evidence="2 3">334s03</strain>
    </source>
</reference>
<keyword evidence="3" id="KW-1185">Reference proteome</keyword>
<evidence type="ECO:0000256" key="1">
    <source>
        <dbReference type="SAM" id="MobiDB-lite"/>
    </source>
</evidence>
<accession>A0ABT5Y1P6</accession>
<evidence type="ECO:0000313" key="3">
    <source>
        <dbReference type="Proteomes" id="UP001221366"/>
    </source>
</evidence>
<gene>
    <name evidence="2" type="ORF">PY092_14445</name>
</gene>
<comment type="caution">
    <text evidence="2">The sequence shown here is derived from an EMBL/GenBank/DDBJ whole genome shotgun (WGS) entry which is preliminary data.</text>
</comment>
<protein>
    <submittedName>
        <fullName evidence="2">Uncharacterized protein</fullName>
    </submittedName>
</protein>
<feature type="region of interest" description="Disordered" evidence="1">
    <location>
        <begin position="1"/>
        <end position="21"/>
    </location>
</feature>
<dbReference type="Proteomes" id="UP001221366">
    <property type="component" value="Unassembled WGS sequence"/>
</dbReference>
<dbReference type="RefSeq" id="WP_275616510.1">
    <property type="nucleotide sequence ID" value="NZ_JARFVB010000010.1"/>
</dbReference>
<evidence type="ECO:0000313" key="2">
    <source>
        <dbReference type="EMBL" id="MDF0717360.1"/>
    </source>
</evidence>
<dbReference type="EMBL" id="JARFVB010000010">
    <property type="protein sequence ID" value="MDF0717360.1"/>
    <property type="molecule type" value="Genomic_DNA"/>
</dbReference>
<name>A0ABT5Y1P6_9FLAO</name>
<proteinExistence type="predicted"/>
<sequence length="51" mass="5679">MEIKVQTGADQTSVTGLLKRDHPAKVVARSADIDALPDRMERPSLQIRSYI</sequence>
<organism evidence="2 3">
    <name type="scientific">Flagellimonas yonaguniensis</name>
    <dbReference type="NCBI Taxonomy" id="3031325"/>
    <lineage>
        <taxon>Bacteria</taxon>
        <taxon>Pseudomonadati</taxon>
        <taxon>Bacteroidota</taxon>
        <taxon>Flavobacteriia</taxon>
        <taxon>Flavobacteriales</taxon>
        <taxon>Flavobacteriaceae</taxon>
        <taxon>Flagellimonas</taxon>
    </lineage>
</organism>